<reference evidence="5 6" key="1">
    <citation type="submission" date="2020-08" db="EMBL/GenBank/DDBJ databases">
        <title>Genomic Encyclopedia of Type Strains, Phase IV (KMG-V): Genome sequencing to study the core and pangenomes of soil and plant-associated prokaryotes.</title>
        <authorList>
            <person name="Whitman W."/>
        </authorList>
    </citation>
    <scope>NUCLEOTIDE SEQUENCE [LARGE SCALE GENOMIC DNA]</scope>
    <source>
        <strain evidence="3 6">SEMIA 444</strain>
        <strain evidence="2 5">SEMIA 448</strain>
        <strain evidence="4 7">SEMIA 452</strain>
    </source>
</reference>
<keyword evidence="3" id="KW-0413">Isomerase</keyword>
<dbReference type="InterPro" id="IPR050312">
    <property type="entry name" value="IolE/XylAMocC-like"/>
</dbReference>
<evidence type="ECO:0000313" key="2">
    <source>
        <dbReference type="EMBL" id="MBB4350097.1"/>
    </source>
</evidence>
<dbReference type="EMBL" id="JACIHM010000005">
    <property type="protein sequence ID" value="MBB4447786.1"/>
    <property type="molecule type" value="Genomic_DNA"/>
</dbReference>
<keyword evidence="6" id="KW-1185">Reference proteome</keyword>
<dbReference type="SUPFAM" id="SSF51658">
    <property type="entry name" value="Xylose isomerase-like"/>
    <property type="match status" value="1"/>
</dbReference>
<dbReference type="EC" id="5.1.3.31" evidence="3"/>
<evidence type="ECO:0000313" key="5">
    <source>
        <dbReference type="Proteomes" id="UP000520770"/>
    </source>
</evidence>
<accession>A0A7W6XBW6</accession>
<dbReference type="EMBL" id="JACIGW010000004">
    <property type="protein sequence ID" value="MBB4350097.1"/>
    <property type="molecule type" value="Genomic_DNA"/>
</dbReference>
<dbReference type="Pfam" id="PF01261">
    <property type="entry name" value="AP_endonuc_2"/>
    <property type="match status" value="1"/>
</dbReference>
<organism evidence="3 6">
    <name type="scientific">Aliirhizobium cellulosilyticum</name>
    <dbReference type="NCBI Taxonomy" id="393664"/>
    <lineage>
        <taxon>Bacteria</taxon>
        <taxon>Pseudomonadati</taxon>
        <taxon>Pseudomonadota</taxon>
        <taxon>Alphaproteobacteria</taxon>
        <taxon>Hyphomicrobiales</taxon>
        <taxon>Rhizobiaceae</taxon>
        <taxon>Aliirhizobium</taxon>
    </lineage>
</organism>
<name>A0A7W6XBW6_9HYPH</name>
<evidence type="ECO:0000259" key="1">
    <source>
        <dbReference type="Pfam" id="PF01261"/>
    </source>
</evidence>
<dbReference type="InterPro" id="IPR013022">
    <property type="entry name" value="Xyl_isomerase-like_TIM-brl"/>
</dbReference>
<gene>
    <name evidence="3" type="ORF">GGE31_003802</name>
    <name evidence="2" type="ORF">GGE33_003860</name>
    <name evidence="4" type="ORF">GGE35_003621</name>
</gene>
<dbReference type="PANTHER" id="PTHR12110">
    <property type="entry name" value="HYDROXYPYRUVATE ISOMERASE"/>
    <property type="match status" value="1"/>
</dbReference>
<dbReference type="PANTHER" id="PTHR12110:SF41">
    <property type="entry name" value="INOSOSE DEHYDRATASE"/>
    <property type="match status" value="1"/>
</dbReference>
<dbReference type="RefSeq" id="WP_183826448.1">
    <property type="nucleotide sequence ID" value="NZ_JACIGW010000004.1"/>
</dbReference>
<evidence type="ECO:0000313" key="4">
    <source>
        <dbReference type="EMBL" id="MBB4447786.1"/>
    </source>
</evidence>
<dbReference type="InterPro" id="IPR036237">
    <property type="entry name" value="Xyl_isomerase-like_sf"/>
</dbReference>
<feature type="domain" description="Xylose isomerase-like TIM barrel" evidence="1">
    <location>
        <begin position="27"/>
        <end position="241"/>
    </location>
</feature>
<dbReference type="GO" id="GO:0016853">
    <property type="term" value="F:isomerase activity"/>
    <property type="evidence" value="ECO:0007669"/>
    <property type="project" value="UniProtKB-KW"/>
</dbReference>
<dbReference type="Gene3D" id="3.20.20.150">
    <property type="entry name" value="Divalent-metal-dependent TIM barrel enzymes"/>
    <property type="match status" value="1"/>
</dbReference>
<dbReference type="AlphaFoldDB" id="A0A7W6XBW6"/>
<sequence length="288" mass="31397">MQGFGIHAMVWSTVWDYAGAERAIAGAAQHGQDYIEIPLIDLASVDTGHTRALLEKHRLRSVCSLVLPERAWASVRPDAAIEHLTAALDKAKEIGAEALTGVTFGGTNERTGFPPTEGEYDNLTRALGTAAKHAKALGLEFGIEAVNRYESHLINSAEQAVALVERIGLDNVFVHLDTFHMNMEEKGIANGIIAARDHLKCMHMSESDRGTPGYGNIAWDELFGALAAIGFKGLLTLESFVTMQAVMPGDISTWRPVARDVDEVLNNGLSFLRNKAEQYRIFQATARP</sequence>
<dbReference type="Proteomes" id="UP000520770">
    <property type="component" value="Unassembled WGS sequence"/>
</dbReference>
<protein>
    <submittedName>
        <fullName evidence="3">D-psicose/D-tagatose/L-ribulose 3-epimerase</fullName>
        <ecNumber evidence="3">5.1.3.30</ecNumber>
        <ecNumber evidence="3">5.1.3.31</ecNumber>
    </submittedName>
</protein>
<evidence type="ECO:0000313" key="3">
    <source>
        <dbReference type="EMBL" id="MBB4413276.1"/>
    </source>
</evidence>
<proteinExistence type="predicted"/>
<dbReference type="EMBL" id="JACIGY010000005">
    <property type="protein sequence ID" value="MBB4413276.1"/>
    <property type="molecule type" value="Genomic_DNA"/>
</dbReference>
<comment type="caution">
    <text evidence="3">The sequence shown here is derived from an EMBL/GenBank/DDBJ whole genome shotgun (WGS) entry which is preliminary data.</text>
</comment>
<dbReference type="EC" id="5.1.3.30" evidence="3"/>
<dbReference type="Proteomes" id="UP000524535">
    <property type="component" value="Unassembled WGS sequence"/>
</dbReference>
<evidence type="ECO:0000313" key="7">
    <source>
        <dbReference type="Proteomes" id="UP000576087"/>
    </source>
</evidence>
<evidence type="ECO:0000313" key="6">
    <source>
        <dbReference type="Proteomes" id="UP000524535"/>
    </source>
</evidence>
<dbReference type="Proteomes" id="UP000576087">
    <property type="component" value="Unassembled WGS sequence"/>
</dbReference>